<keyword evidence="2" id="KW-1185">Reference proteome</keyword>
<accession>A0ABT8RMW1</accession>
<protein>
    <submittedName>
        <fullName evidence="1">Uncharacterized protein</fullName>
    </submittedName>
</protein>
<dbReference type="Proteomes" id="UP001168579">
    <property type="component" value="Unassembled WGS sequence"/>
</dbReference>
<evidence type="ECO:0000313" key="1">
    <source>
        <dbReference type="EMBL" id="MDO1512260.1"/>
    </source>
</evidence>
<name>A0ABT8RMW1_9FLAO</name>
<gene>
    <name evidence="1" type="ORF">Q2T41_06285</name>
</gene>
<reference evidence="1" key="1">
    <citation type="journal article" date="2014" name="Int. J. Syst. Evol. Microbiol.">
        <title>Complete genome of a new Firmicutes species belonging to the dominant human colonic microbiota ('Ruminococcus bicirculans') reveals two chromosomes and a selective capacity to utilize plant glucans.</title>
        <authorList>
            <consortium name="NISC Comparative Sequencing Program"/>
            <person name="Wegmann U."/>
            <person name="Louis P."/>
            <person name="Goesmann A."/>
            <person name="Henrissat B."/>
            <person name="Duncan S.H."/>
            <person name="Flint H.J."/>
        </authorList>
    </citation>
    <scope>NUCLEOTIDE SEQUENCE</scope>
    <source>
        <strain evidence="1">CECT 8869</strain>
    </source>
</reference>
<comment type="caution">
    <text evidence="1">The sequence shown here is derived from an EMBL/GenBank/DDBJ whole genome shotgun (WGS) entry which is preliminary data.</text>
</comment>
<reference evidence="1" key="2">
    <citation type="submission" date="2023-06" db="EMBL/GenBank/DDBJ databases">
        <authorList>
            <person name="Lucena T."/>
            <person name="Sun Q."/>
        </authorList>
    </citation>
    <scope>NUCLEOTIDE SEQUENCE</scope>
    <source>
        <strain evidence="1">CECT 8869</strain>
    </source>
</reference>
<organism evidence="1 2">
    <name type="scientific">Maribacter confluentis</name>
    <dbReference type="NCBI Taxonomy" id="1656093"/>
    <lineage>
        <taxon>Bacteria</taxon>
        <taxon>Pseudomonadati</taxon>
        <taxon>Bacteroidota</taxon>
        <taxon>Flavobacteriia</taxon>
        <taxon>Flavobacteriales</taxon>
        <taxon>Flavobacteriaceae</taxon>
        <taxon>Maribacter</taxon>
    </lineage>
</organism>
<sequence length="78" mass="9471">MNFNILNTKFRLEDDRVLLLPFENERNEELKKIIFVDEIWEFMGMTMNTELEFDNYIANTIKDKANGIYYPFLIIDKK</sequence>
<dbReference type="EMBL" id="JAUKUC010000001">
    <property type="protein sequence ID" value="MDO1512260.1"/>
    <property type="molecule type" value="Genomic_DNA"/>
</dbReference>
<proteinExistence type="predicted"/>
<dbReference type="RefSeq" id="WP_304435376.1">
    <property type="nucleotide sequence ID" value="NZ_JAUKUC010000001.1"/>
</dbReference>
<evidence type="ECO:0000313" key="2">
    <source>
        <dbReference type="Proteomes" id="UP001168579"/>
    </source>
</evidence>